<feature type="region of interest" description="Disordered" evidence="6">
    <location>
        <begin position="522"/>
        <end position="543"/>
    </location>
</feature>
<keyword evidence="3" id="KW-1000">Mitochondrion outer membrane</keyword>
<name>A0AAD7H6D0_9AGAR</name>
<keyword evidence="3" id="KW-0472">Membrane</keyword>
<dbReference type="Pfam" id="PF13374">
    <property type="entry name" value="TPR_10"/>
    <property type="match status" value="5"/>
</dbReference>
<keyword evidence="5" id="KW-0496">Mitochondrion</keyword>
<dbReference type="InterPro" id="IPR011990">
    <property type="entry name" value="TPR-like_helical_dom_sf"/>
</dbReference>
<dbReference type="InterPro" id="IPR003593">
    <property type="entry name" value="AAA+_ATPase"/>
</dbReference>
<dbReference type="Gene3D" id="1.25.40.10">
    <property type="entry name" value="Tetratricopeptide repeat domain"/>
    <property type="match status" value="6"/>
</dbReference>
<dbReference type="Gene3D" id="3.40.50.300">
    <property type="entry name" value="P-loop containing nucleotide triphosphate hydrolases"/>
    <property type="match status" value="1"/>
</dbReference>
<feature type="region of interest" description="Disordered" evidence="6">
    <location>
        <begin position="99"/>
        <end position="128"/>
    </location>
</feature>
<dbReference type="InterPro" id="IPR051701">
    <property type="entry name" value="Mito_OM_Translocase_MSP1"/>
</dbReference>
<dbReference type="Pfam" id="PF12770">
    <property type="entry name" value="CHAT"/>
    <property type="match status" value="1"/>
</dbReference>
<feature type="domain" description="AAA+ ATPase" evidence="7">
    <location>
        <begin position="612"/>
        <end position="752"/>
    </location>
</feature>
<dbReference type="InterPro" id="IPR003959">
    <property type="entry name" value="ATPase_AAA_core"/>
</dbReference>
<gene>
    <name evidence="8" type="ORF">B0H16DRAFT_1899876</name>
</gene>
<dbReference type="Proteomes" id="UP001215598">
    <property type="component" value="Unassembled WGS sequence"/>
</dbReference>
<proteinExistence type="predicted"/>
<evidence type="ECO:0000256" key="3">
    <source>
        <dbReference type="ARBA" id="ARBA00022787"/>
    </source>
</evidence>
<sequence>MTQCDITIPPDFINKFVWPPFKDIAADGAADPINNPSSDHPSLPQSYTFAGSVLSEVLAAASYAFSPTSQLGGMESEEFHSLVSRYYSTRTFLDGTIRGYTSSSSSSAFPPTPPPPPPMMKTCPSSNDEDLPEEPSICLFTPYEGCHDIIDSIIQFVANQLNADIVVLDALELALGEFGALGKGIGRAISAVYEPKTKLDPSRIQAAFDAIVAVSNKVQPSTGVDPAEHLKCRFIYLRDFGSIARSAKPFMARLLHAIRVRRSTTYENENTSNSGGVLYPTVLIMGFDKAVELESRHYLWDPPTRWSHSTFSEGGRALRKTLPPLDSRSFHLEGRSSEIPLKALPAAFFLPLVSKSSQVETTALSAAQDTVIPALGEECICLIPRNFQESDIRDLTCRAAIKRKTDVQEALLLLFLRQKGVLVAEDLLSLILNSAVSANPPSGGANPNNALLSDVLDNHPDIPFPVALSRIATKAIGLAHRRPHAQPPMRIDAEDISKAHAMFTENSQTFFDWVNDVEGRKEAEMSDLSEKNSAGTGEQEKKDPIVESVKNCEDLNEHEQKLLPCIVNSVSLTTTFDNVCIDPEIIQSLKDVVSLPLLNPAIFKTGILARESIGGVLLYGPPGTGKTMVCRALARECGVRMLQVRPSDVMDKWLGNSENLARNVFNLAHRLAPCVIFFDEIDSLFRSRTSEDSGSHTRNTVTEFLQAMDGLQSAQKNRDAGVVIIGATNRPFDLDEAVLRRLPTRLLVKLPDETRRKEILKVHLQGEAFQDVQLNEIARRTGGYSGSDLKNLCVSAATEAAKESVTVMNTTTDETGSRILAPEHFEHALTQVSPSTRNSSELDRWHKSFTGRMGADGVGELIETGSEMMKMFEKYARVSYLDAAVALLGDAVSLCTPLHFQRPKSLHNLANALRTRFEHTGQLADLEESTGFYRQALELTPDSHPDRSTSLNNLANAFSMRFEQTGQLADLEESIGFYREALERFPGFYPNRLNNIASALATRFKHTGQLADLGESIGFYQQALELKFKSHSNQSISLNNLANAVFMRFEQTGQLVDLEESIGFYREAVELRPGSHPDRSGSLNHLANALRTRFEQTGQLADLEESIGFHREALELRSGSHPDRSSSLNNLAFALRVRFEQTGQLADLEESIGFDREALQFFLPERSSSLNNLANELCMRFKQTGQLADLEESIGFHREALELTPGPHPSRPTSLSNLANVLWTRFEHINQPADLEESIGFHREALKLFPESHPDCSGSLSILANALRTRFERNSQLADLEESIGVHRKALELRPGFHPDRSGSLNNLAFVLCTRFKQTGQLVDLEESTGFYRQALELTPGFHPDRSSSLNSLASSLSMRFEQSGQLADLEESIGFHREALELRSGSHPDRSHSLGNLANELWTRFSQTGQLADLEESIGFHREALELRPGSHPDRSGSLNNLANALSTRFEQIGQLADLEASIGFHHEALELFPESHPERSSSLGNLANVLWVRFRHTGQLADLEESISFNREVLERFPGSHPKRSGSLNNLANTLLARFEQSRQLADLEESIGFHREALELRSGSHPDRSRSLNNLANGLSARFEQTGQLADFEESIGFHREALELRSGSHPDRSGSLNNLANTLSARFEQTGQLADLEESIGFHHKALELRPGSHPERSGSLNNLALALSTRFEQIGQLADLEESIGFQREALKLFPGSHPKRSGSLNNLANALSTQFKQTGQLADLDESMSCLRDAAAHETSSVIDRFRYSRLWASRAASFCHSSATEAYQYTITLLPRLASLDLNIRQRQEALSRARGLACDACRYAIQEAQFDKAVEFLCAGRGVFWAQALQLRTPFNELQSVAPDLALKLQAISNRLEAPSAHDTSRAMQDSSQYTRDLEQEATHRRILNKDWNDTLEGVRKLEGFDGFLLPKSISNLRKASSNGPVVLLNAANSGCDALVVTQEEVKHIPLPDLSIQMTQGLGYILQVALSSYETRSDTLQALLQPIRTNSRLKAVRIPTAGHTPNDLFRAVLGVLWFTVARPVLDALDLKVKQKDKDIPPRIWWCPTGTFTFLPIHAAGVYEGNNPESLSDYAISSYAPTLDTLLASPPPKIHEPQMLAAAQPEMPGNRRLDLPFALKELDMIERHVPMTSLTKLGTKEQPTSVERVLSLLPDASFIHFACHGSQDLVNPFESALLLGDGDLKVSRIMQTPIQNASLAFLSACETAMGDEKVPDEAIHLAGTMLFAGFRGVVGTMWSMHDEDGPEVVDVFYNHLFKTSPQSHPDSTKAAEALHLAVKKLRTEKKVSFQRWVPFIHLGL</sequence>
<evidence type="ECO:0000256" key="1">
    <source>
        <dbReference type="ARBA" id="ARBA00004572"/>
    </source>
</evidence>
<protein>
    <recommendedName>
        <fullName evidence="7">AAA+ ATPase domain-containing protein</fullName>
    </recommendedName>
</protein>
<dbReference type="Pfam" id="PF17862">
    <property type="entry name" value="AAA_lid_3"/>
    <property type="match status" value="1"/>
</dbReference>
<dbReference type="GO" id="GO:0016887">
    <property type="term" value="F:ATP hydrolysis activity"/>
    <property type="evidence" value="ECO:0007669"/>
    <property type="project" value="InterPro"/>
</dbReference>
<evidence type="ECO:0000256" key="6">
    <source>
        <dbReference type="SAM" id="MobiDB-lite"/>
    </source>
</evidence>
<comment type="caution">
    <text evidence="8">The sequence shown here is derived from an EMBL/GenBank/DDBJ whole genome shotgun (WGS) entry which is preliminary data.</text>
</comment>
<dbReference type="PANTHER" id="PTHR45644:SF56">
    <property type="entry name" value="AAA ATPASE, PUTATIVE (AFU_ORTHOLOGUE AFUA_2G12920)-RELATED"/>
    <property type="match status" value="1"/>
</dbReference>
<dbReference type="SMART" id="SM00382">
    <property type="entry name" value="AAA"/>
    <property type="match status" value="1"/>
</dbReference>
<evidence type="ECO:0000256" key="5">
    <source>
        <dbReference type="ARBA" id="ARBA00023128"/>
    </source>
</evidence>
<organism evidence="8 9">
    <name type="scientific">Mycena metata</name>
    <dbReference type="NCBI Taxonomy" id="1033252"/>
    <lineage>
        <taxon>Eukaryota</taxon>
        <taxon>Fungi</taxon>
        <taxon>Dikarya</taxon>
        <taxon>Basidiomycota</taxon>
        <taxon>Agaricomycotina</taxon>
        <taxon>Agaricomycetes</taxon>
        <taxon>Agaricomycetidae</taxon>
        <taxon>Agaricales</taxon>
        <taxon>Marasmiineae</taxon>
        <taxon>Mycenaceae</taxon>
        <taxon>Mycena</taxon>
    </lineage>
</organism>
<comment type="subcellular location">
    <subcellularLocation>
        <location evidence="1">Mitochondrion outer membrane</location>
        <topology evidence="1">Single-pass membrane protein</topology>
    </subcellularLocation>
</comment>
<dbReference type="SUPFAM" id="SSF48452">
    <property type="entry name" value="TPR-like"/>
    <property type="match status" value="2"/>
</dbReference>
<evidence type="ECO:0000313" key="8">
    <source>
        <dbReference type="EMBL" id="KAJ7712631.1"/>
    </source>
</evidence>
<keyword evidence="4" id="KW-0067">ATP-binding</keyword>
<dbReference type="EMBL" id="JARKIB010000361">
    <property type="protein sequence ID" value="KAJ7712631.1"/>
    <property type="molecule type" value="Genomic_DNA"/>
</dbReference>
<dbReference type="PANTHER" id="PTHR45644">
    <property type="entry name" value="AAA ATPASE, PUTATIVE (AFU_ORTHOLOGUE AFUA_2G12920)-RELATED-RELATED"/>
    <property type="match status" value="1"/>
</dbReference>
<dbReference type="InterPro" id="IPR003960">
    <property type="entry name" value="ATPase_AAA_CS"/>
</dbReference>
<evidence type="ECO:0000256" key="2">
    <source>
        <dbReference type="ARBA" id="ARBA00022741"/>
    </source>
</evidence>
<dbReference type="GO" id="GO:0005524">
    <property type="term" value="F:ATP binding"/>
    <property type="evidence" value="ECO:0007669"/>
    <property type="project" value="UniProtKB-KW"/>
</dbReference>
<dbReference type="InterPro" id="IPR024983">
    <property type="entry name" value="CHAT_dom"/>
</dbReference>
<dbReference type="InterPro" id="IPR027417">
    <property type="entry name" value="P-loop_NTPase"/>
</dbReference>
<dbReference type="Pfam" id="PF00004">
    <property type="entry name" value="AAA"/>
    <property type="match status" value="1"/>
</dbReference>
<keyword evidence="9" id="KW-1185">Reference proteome</keyword>
<feature type="compositionally biased region" description="Pro residues" evidence="6">
    <location>
        <begin position="110"/>
        <end position="119"/>
    </location>
</feature>
<dbReference type="Gene3D" id="1.10.8.60">
    <property type="match status" value="1"/>
</dbReference>
<dbReference type="SUPFAM" id="SSF52540">
    <property type="entry name" value="P-loop containing nucleoside triphosphate hydrolases"/>
    <property type="match status" value="1"/>
</dbReference>
<accession>A0AAD7H6D0</accession>
<keyword evidence="2" id="KW-0547">Nucleotide-binding</keyword>
<evidence type="ECO:0000313" key="9">
    <source>
        <dbReference type="Proteomes" id="UP001215598"/>
    </source>
</evidence>
<dbReference type="PROSITE" id="PS00674">
    <property type="entry name" value="AAA"/>
    <property type="match status" value="1"/>
</dbReference>
<dbReference type="InterPro" id="IPR041569">
    <property type="entry name" value="AAA_lid_3"/>
</dbReference>
<dbReference type="GO" id="GO:0005741">
    <property type="term" value="C:mitochondrial outer membrane"/>
    <property type="evidence" value="ECO:0007669"/>
    <property type="project" value="UniProtKB-SubCell"/>
</dbReference>
<evidence type="ECO:0000259" key="7">
    <source>
        <dbReference type="SMART" id="SM00382"/>
    </source>
</evidence>
<evidence type="ECO:0000256" key="4">
    <source>
        <dbReference type="ARBA" id="ARBA00022840"/>
    </source>
</evidence>
<reference evidence="8" key="1">
    <citation type="submission" date="2023-03" db="EMBL/GenBank/DDBJ databases">
        <title>Massive genome expansion in bonnet fungi (Mycena s.s.) driven by repeated elements and novel gene families across ecological guilds.</title>
        <authorList>
            <consortium name="Lawrence Berkeley National Laboratory"/>
            <person name="Harder C.B."/>
            <person name="Miyauchi S."/>
            <person name="Viragh M."/>
            <person name="Kuo A."/>
            <person name="Thoen E."/>
            <person name="Andreopoulos B."/>
            <person name="Lu D."/>
            <person name="Skrede I."/>
            <person name="Drula E."/>
            <person name="Henrissat B."/>
            <person name="Morin E."/>
            <person name="Kohler A."/>
            <person name="Barry K."/>
            <person name="LaButti K."/>
            <person name="Morin E."/>
            <person name="Salamov A."/>
            <person name="Lipzen A."/>
            <person name="Mereny Z."/>
            <person name="Hegedus B."/>
            <person name="Baldrian P."/>
            <person name="Stursova M."/>
            <person name="Weitz H."/>
            <person name="Taylor A."/>
            <person name="Grigoriev I.V."/>
            <person name="Nagy L.G."/>
            <person name="Martin F."/>
            <person name="Kauserud H."/>
        </authorList>
    </citation>
    <scope>NUCLEOTIDE SEQUENCE</scope>
    <source>
        <strain evidence="8">CBHHK182m</strain>
    </source>
</reference>